<organism evidence="5 6">
    <name type="scientific">Prochlorothrix hollandica PCC 9006 = CALU 1027</name>
    <dbReference type="NCBI Taxonomy" id="317619"/>
    <lineage>
        <taxon>Bacteria</taxon>
        <taxon>Bacillati</taxon>
        <taxon>Cyanobacteriota</taxon>
        <taxon>Cyanophyceae</taxon>
        <taxon>Prochlorotrichales</taxon>
        <taxon>Prochlorotrichaceae</taxon>
        <taxon>Prochlorothrix</taxon>
    </lineage>
</organism>
<feature type="domain" description="Cyanobacterial aminoacyl-tRNA synthetase CAAD" evidence="4">
    <location>
        <begin position="40"/>
        <end position="123"/>
    </location>
</feature>
<sequence length="127" mass="14632">MSQEVKPDKSKSVAETEVSSGSTELQEMLEQITSVLSLDRLQEFFDRYKPIVLTVLFILMGIFALKVVFAILEVVNQIPLLSPFFELLGMTYAAWFVYRYIWKAENRSELRQYWDAIIEQVTGKGVA</sequence>
<keyword evidence="3" id="KW-0472">Membrane</keyword>
<feature type="transmembrane region" description="Helical" evidence="3">
    <location>
        <begin position="50"/>
        <end position="72"/>
    </location>
</feature>
<accession>A0A0M2PW73</accession>
<dbReference type="PANTHER" id="PTHR33222:SF4">
    <property type="entry name" value="PROTEIN CURVATURE THYLAKOID 1A, CHLOROPLASTIC"/>
    <property type="match status" value="1"/>
</dbReference>
<dbReference type="InterPro" id="IPR025564">
    <property type="entry name" value="CAAD_dom"/>
</dbReference>
<evidence type="ECO:0000313" key="6">
    <source>
        <dbReference type="Proteomes" id="UP000034681"/>
    </source>
</evidence>
<dbReference type="EMBL" id="AJTX02000007">
    <property type="protein sequence ID" value="KKI98626.1"/>
    <property type="molecule type" value="Genomic_DNA"/>
</dbReference>
<feature type="compositionally biased region" description="Basic and acidic residues" evidence="2">
    <location>
        <begin position="1"/>
        <end position="14"/>
    </location>
</feature>
<keyword evidence="3" id="KW-0812">Transmembrane</keyword>
<dbReference type="Pfam" id="PF14159">
    <property type="entry name" value="CAAD"/>
    <property type="match status" value="1"/>
</dbReference>
<reference evidence="5" key="1">
    <citation type="submission" date="2012-04" db="EMBL/GenBank/DDBJ databases">
        <authorList>
            <person name="Borisov I.G."/>
            <person name="Ivanikova N.V."/>
            <person name="Pinevich A.V."/>
        </authorList>
    </citation>
    <scope>NUCLEOTIDE SEQUENCE</scope>
    <source>
        <strain evidence="5">CALU 1027</strain>
    </source>
</reference>
<dbReference type="OrthoDB" id="459910at2"/>
<dbReference type="eggNOG" id="COG2815">
    <property type="taxonomic scope" value="Bacteria"/>
</dbReference>
<evidence type="ECO:0000259" key="4">
    <source>
        <dbReference type="Pfam" id="PF14159"/>
    </source>
</evidence>
<dbReference type="GO" id="GO:0016020">
    <property type="term" value="C:membrane"/>
    <property type="evidence" value="ECO:0007669"/>
    <property type="project" value="UniProtKB-SubCell"/>
</dbReference>
<dbReference type="STRING" id="317619.GCA_000332315_01544"/>
<evidence type="ECO:0000313" key="5">
    <source>
        <dbReference type="EMBL" id="KKI98626.1"/>
    </source>
</evidence>
<feature type="region of interest" description="Disordered" evidence="2">
    <location>
        <begin position="1"/>
        <end position="24"/>
    </location>
</feature>
<keyword evidence="3" id="KW-1133">Transmembrane helix</keyword>
<evidence type="ECO:0000256" key="1">
    <source>
        <dbReference type="ARBA" id="ARBA00004141"/>
    </source>
</evidence>
<feature type="transmembrane region" description="Helical" evidence="3">
    <location>
        <begin position="84"/>
        <end position="102"/>
    </location>
</feature>
<keyword evidence="6" id="KW-1185">Reference proteome</keyword>
<proteinExistence type="predicted"/>
<name>A0A0M2PW73_PROHO</name>
<evidence type="ECO:0000256" key="3">
    <source>
        <dbReference type="SAM" id="Phobius"/>
    </source>
</evidence>
<dbReference type="PANTHER" id="PTHR33222">
    <property type="match status" value="1"/>
</dbReference>
<evidence type="ECO:0000256" key="2">
    <source>
        <dbReference type="SAM" id="MobiDB-lite"/>
    </source>
</evidence>
<protein>
    <recommendedName>
        <fullName evidence="4">Cyanobacterial aminoacyl-tRNA synthetase CAAD domain-containing protein</fullName>
    </recommendedName>
</protein>
<comment type="subcellular location">
    <subcellularLocation>
        <location evidence="1">Membrane</location>
        <topology evidence="1">Multi-pass membrane protein</topology>
    </subcellularLocation>
</comment>
<dbReference type="GO" id="GO:0009579">
    <property type="term" value="C:thylakoid"/>
    <property type="evidence" value="ECO:0007669"/>
    <property type="project" value="InterPro"/>
</dbReference>
<dbReference type="Proteomes" id="UP000034681">
    <property type="component" value="Unassembled WGS sequence"/>
</dbReference>
<comment type="caution">
    <text evidence="5">The sequence shown here is derived from an EMBL/GenBank/DDBJ whole genome shotgun (WGS) entry which is preliminary data.</text>
</comment>
<dbReference type="AlphaFoldDB" id="A0A0M2PW73"/>
<dbReference type="InterPro" id="IPR033344">
    <property type="entry name" value="CURT1"/>
</dbReference>
<gene>
    <name evidence="5" type="ORF">PROH_17240</name>
</gene>